<dbReference type="Pfam" id="PF00280">
    <property type="entry name" value="potato_inhibit"/>
    <property type="match status" value="1"/>
</dbReference>
<reference evidence="5" key="1">
    <citation type="submission" date="2019-11" db="EMBL/GenBank/DDBJ databases">
        <authorList>
            <person name="Liu Y."/>
            <person name="Hou J."/>
            <person name="Li T.-Q."/>
            <person name="Guan C.-H."/>
            <person name="Wu X."/>
            <person name="Wu H.-Z."/>
            <person name="Ling F."/>
            <person name="Zhang R."/>
            <person name="Shi X.-G."/>
            <person name="Ren J.-P."/>
            <person name="Chen E.-F."/>
            <person name="Sun J.-M."/>
        </authorList>
    </citation>
    <scope>NUCLEOTIDE SEQUENCE</scope>
    <source>
        <strain evidence="5">Adult_tree_wgs_1</strain>
        <tissue evidence="5">Leaves</tissue>
    </source>
</reference>
<accession>A0A834GVG0</accession>
<dbReference type="OrthoDB" id="10013825at2759"/>
<organism evidence="5 6">
    <name type="scientific">Rhododendron simsii</name>
    <name type="common">Sims's rhododendron</name>
    <dbReference type="NCBI Taxonomy" id="118357"/>
    <lineage>
        <taxon>Eukaryota</taxon>
        <taxon>Viridiplantae</taxon>
        <taxon>Streptophyta</taxon>
        <taxon>Embryophyta</taxon>
        <taxon>Tracheophyta</taxon>
        <taxon>Spermatophyta</taxon>
        <taxon>Magnoliopsida</taxon>
        <taxon>eudicotyledons</taxon>
        <taxon>Gunneridae</taxon>
        <taxon>Pentapetalae</taxon>
        <taxon>asterids</taxon>
        <taxon>Ericales</taxon>
        <taxon>Ericaceae</taxon>
        <taxon>Ericoideae</taxon>
        <taxon>Rhodoreae</taxon>
        <taxon>Rhododendron</taxon>
    </lineage>
</organism>
<evidence type="ECO:0000256" key="1">
    <source>
        <dbReference type="ARBA" id="ARBA00008210"/>
    </source>
</evidence>
<protein>
    <submittedName>
        <fullName evidence="5">Uncharacterized protein</fullName>
    </submittedName>
</protein>
<dbReference type="Proteomes" id="UP000626092">
    <property type="component" value="Unassembled WGS sequence"/>
</dbReference>
<dbReference type="GO" id="GO:0009611">
    <property type="term" value="P:response to wounding"/>
    <property type="evidence" value="ECO:0007669"/>
    <property type="project" value="InterPro"/>
</dbReference>
<evidence type="ECO:0000256" key="2">
    <source>
        <dbReference type="ARBA" id="ARBA00022690"/>
    </source>
</evidence>
<evidence type="ECO:0000313" key="5">
    <source>
        <dbReference type="EMBL" id="KAF7142550.1"/>
    </source>
</evidence>
<keyword evidence="4" id="KW-0732">Signal</keyword>
<keyword evidence="6" id="KW-1185">Reference proteome</keyword>
<dbReference type="InterPro" id="IPR036354">
    <property type="entry name" value="Prot_inh_pot1_sf"/>
</dbReference>
<feature type="signal peptide" evidence="4">
    <location>
        <begin position="1"/>
        <end position="18"/>
    </location>
</feature>
<keyword evidence="3" id="KW-0722">Serine protease inhibitor</keyword>
<gene>
    <name evidence="5" type="ORF">RHSIM_Rhsim05G0195200</name>
</gene>
<dbReference type="GO" id="GO:0004867">
    <property type="term" value="F:serine-type endopeptidase inhibitor activity"/>
    <property type="evidence" value="ECO:0007669"/>
    <property type="project" value="UniProtKB-KW"/>
</dbReference>
<dbReference type="EMBL" id="WJXA01000005">
    <property type="protein sequence ID" value="KAF7142550.1"/>
    <property type="molecule type" value="Genomic_DNA"/>
</dbReference>
<evidence type="ECO:0000256" key="3">
    <source>
        <dbReference type="ARBA" id="ARBA00022900"/>
    </source>
</evidence>
<sequence length="111" mass="12453">MILVLVFLFAVYATKVVLQIMAEGNKETKIPQGQNGHRSAAIHQRMNQKTEWPEAVGLTAEEAERIIKEEKPGVQIQVLPPKSGCTQDYRPQRVRLHVDFSGKVHKPPTIG</sequence>
<dbReference type="AlphaFoldDB" id="A0A834GVG0"/>
<comment type="similarity">
    <text evidence="1">Belongs to the protease inhibitor I13 (potato type I serine protease inhibitor) family.</text>
</comment>
<dbReference type="PANTHER" id="PTHR33091">
    <property type="entry name" value="PROTEIN, PUTATIVE, EXPRESSED-RELATED"/>
    <property type="match status" value="1"/>
</dbReference>
<dbReference type="PRINTS" id="PR00292">
    <property type="entry name" value="POTATOINHBTR"/>
</dbReference>
<comment type="caution">
    <text evidence="5">The sequence shown here is derived from an EMBL/GenBank/DDBJ whole genome shotgun (WGS) entry which is preliminary data.</text>
</comment>
<dbReference type="SUPFAM" id="SSF54654">
    <property type="entry name" value="CI-2 family of serine protease inhibitors"/>
    <property type="match status" value="1"/>
</dbReference>
<evidence type="ECO:0000256" key="4">
    <source>
        <dbReference type="SAM" id="SignalP"/>
    </source>
</evidence>
<evidence type="ECO:0000313" key="6">
    <source>
        <dbReference type="Proteomes" id="UP000626092"/>
    </source>
</evidence>
<proteinExistence type="inferred from homology"/>
<dbReference type="PANTHER" id="PTHR33091:SF29">
    <property type="entry name" value="SUBTILISIN INHIBITOR 1"/>
    <property type="match status" value="1"/>
</dbReference>
<keyword evidence="2" id="KW-0646">Protease inhibitor</keyword>
<dbReference type="Gene3D" id="3.30.10.10">
    <property type="entry name" value="Trypsin Inhibitor V, subunit A"/>
    <property type="match status" value="1"/>
</dbReference>
<feature type="chain" id="PRO_5032306919" evidence="4">
    <location>
        <begin position="19"/>
        <end position="111"/>
    </location>
</feature>
<dbReference type="InterPro" id="IPR000864">
    <property type="entry name" value="Prot_inh_pot1"/>
</dbReference>
<name>A0A834GVG0_RHOSS</name>